<keyword evidence="3" id="KW-1185">Reference proteome</keyword>
<proteinExistence type="predicted"/>
<accession>A0A2H3C9G9</accession>
<gene>
    <name evidence="2" type="ORF">ARMSODRAFT_953210</name>
</gene>
<evidence type="ECO:0000256" key="1">
    <source>
        <dbReference type="SAM" id="MobiDB-lite"/>
    </source>
</evidence>
<dbReference type="Proteomes" id="UP000218334">
    <property type="component" value="Unassembled WGS sequence"/>
</dbReference>
<reference evidence="3" key="1">
    <citation type="journal article" date="2017" name="Nat. Ecol. Evol.">
        <title>Genome expansion and lineage-specific genetic innovations in the forest pathogenic fungi Armillaria.</title>
        <authorList>
            <person name="Sipos G."/>
            <person name="Prasanna A.N."/>
            <person name="Walter M.C."/>
            <person name="O'Connor E."/>
            <person name="Balint B."/>
            <person name="Krizsan K."/>
            <person name="Kiss B."/>
            <person name="Hess J."/>
            <person name="Varga T."/>
            <person name="Slot J."/>
            <person name="Riley R."/>
            <person name="Boka B."/>
            <person name="Rigling D."/>
            <person name="Barry K."/>
            <person name="Lee J."/>
            <person name="Mihaltcheva S."/>
            <person name="LaButti K."/>
            <person name="Lipzen A."/>
            <person name="Waldron R."/>
            <person name="Moloney N.M."/>
            <person name="Sperisen C."/>
            <person name="Kredics L."/>
            <person name="Vagvoelgyi C."/>
            <person name="Patrignani A."/>
            <person name="Fitzpatrick D."/>
            <person name="Nagy I."/>
            <person name="Doyle S."/>
            <person name="Anderson J.B."/>
            <person name="Grigoriev I.V."/>
            <person name="Gueldener U."/>
            <person name="Muensterkoetter M."/>
            <person name="Nagy L.G."/>
        </authorList>
    </citation>
    <scope>NUCLEOTIDE SEQUENCE [LARGE SCALE GENOMIC DNA]</scope>
    <source>
        <strain evidence="3">28-4</strain>
    </source>
</reference>
<dbReference type="AlphaFoldDB" id="A0A2H3C9G9"/>
<organism evidence="2 3">
    <name type="scientific">Armillaria solidipes</name>
    <dbReference type="NCBI Taxonomy" id="1076256"/>
    <lineage>
        <taxon>Eukaryota</taxon>
        <taxon>Fungi</taxon>
        <taxon>Dikarya</taxon>
        <taxon>Basidiomycota</taxon>
        <taxon>Agaricomycotina</taxon>
        <taxon>Agaricomycetes</taxon>
        <taxon>Agaricomycetidae</taxon>
        <taxon>Agaricales</taxon>
        <taxon>Marasmiineae</taxon>
        <taxon>Physalacriaceae</taxon>
        <taxon>Armillaria</taxon>
    </lineage>
</organism>
<name>A0A2H3C9G9_9AGAR</name>
<evidence type="ECO:0000313" key="3">
    <source>
        <dbReference type="Proteomes" id="UP000218334"/>
    </source>
</evidence>
<evidence type="ECO:0000313" key="2">
    <source>
        <dbReference type="EMBL" id="PBK72803.1"/>
    </source>
</evidence>
<sequence>MAQAGIGRSSCFPRQDPLSVGMHAPTDPLHTFCLSVTTLVTEMNPLHIHMRCATEDFSCMTSPRCKDLGSGAHESTKSRNQ</sequence>
<dbReference type="EMBL" id="KZ293421">
    <property type="protein sequence ID" value="PBK72803.1"/>
    <property type="molecule type" value="Genomic_DNA"/>
</dbReference>
<protein>
    <submittedName>
        <fullName evidence="2">Uncharacterized protein</fullName>
    </submittedName>
</protein>
<feature type="region of interest" description="Disordered" evidence="1">
    <location>
        <begin position="1"/>
        <end position="20"/>
    </location>
</feature>